<evidence type="ECO:0000256" key="1">
    <source>
        <dbReference type="SAM" id="Phobius"/>
    </source>
</evidence>
<dbReference type="AlphaFoldDB" id="A0A7Z0WDT3"/>
<comment type="caution">
    <text evidence="2">The sequence shown here is derived from an EMBL/GenBank/DDBJ whole genome shotgun (WGS) entry which is preliminary data.</text>
</comment>
<dbReference type="RefSeq" id="WP_075137942.1">
    <property type="nucleotide sequence ID" value="NZ_MSIF01000034.1"/>
</dbReference>
<keyword evidence="1" id="KW-0812">Transmembrane</keyword>
<sequence>MLRQRSRLWDRLRHRRAAGWLALALLYVVAAVLNVLLALDIGRWWPMPLVVALAGAAGACVVAALRRP</sequence>
<proteinExistence type="predicted"/>
<name>A0A7Z0WDT3_9PSEU</name>
<gene>
    <name evidence="2" type="ORF">BLA60_38030</name>
</gene>
<reference evidence="2 3" key="1">
    <citation type="submission" date="2016-12" db="EMBL/GenBank/DDBJ databases">
        <title>The draft genome sequence of Actinophytocola xinjiangensis.</title>
        <authorList>
            <person name="Wang W."/>
            <person name="Yuan L."/>
        </authorList>
    </citation>
    <scope>NUCLEOTIDE SEQUENCE [LARGE SCALE GENOMIC DNA]</scope>
    <source>
        <strain evidence="2 3">CGMCC 4.4663</strain>
    </source>
</reference>
<organism evidence="2 3">
    <name type="scientific">Actinophytocola xinjiangensis</name>
    <dbReference type="NCBI Taxonomy" id="485602"/>
    <lineage>
        <taxon>Bacteria</taxon>
        <taxon>Bacillati</taxon>
        <taxon>Actinomycetota</taxon>
        <taxon>Actinomycetes</taxon>
        <taxon>Pseudonocardiales</taxon>
        <taxon>Pseudonocardiaceae</taxon>
    </lineage>
</organism>
<dbReference type="Proteomes" id="UP000185696">
    <property type="component" value="Unassembled WGS sequence"/>
</dbReference>
<keyword evidence="1" id="KW-0472">Membrane</keyword>
<keyword evidence="3" id="KW-1185">Reference proteome</keyword>
<dbReference type="EMBL" id="MSIF01000034">
    <property type="protein sequence ID" value="OLF05037.1"/>
    <property type="molecule type" value="Genomic_DNA"/>
</dbReference>
<evidence type="ECO:0000313" key="3">
    <source>
        <dbReference type="Proteomes" id="UP000185696"/>
    </source>
</evidence>
<feature type="transmembrane region" description="Helical" evidence="1">
    <location>
        <begin position="45"/>
        <end position="65"/>
    </location>
</feature>
<keyword evidence="1" id="KW-1133">Transmembrane helix</keyword>
<evidence type="ECO:0000313" key="2">
    <source>
        <dbReference type="EMBL" id="OLF05037.1"/>
    </source>
</evidence>
<protein>
    <submittedName>
        <fullName evidence="2">Uncharacterized protein</fullName>
    </submittedName>
</protein>
<feature type="transmembrane region" description="Helical" evidence="1">
    <location>
        <begin position="20"/>
        <end position="39"/>
    </location>
</feature>
<accession>A0A7Z0WDT3</accession>